<reference evidence="2" key="1">
    <citation type="journal article" date="2020" name="Phytopathology">
        <title>Genome sequence of the chestnut blight fungus Cryphonectria parasitica EP155: A fundamental resource for an archetypical invasive plant pathogen.</title>
        <authorList>
            <person name="Crouch J.A."/>
            <person name="Dawe A."/>
            <person name="Aerts A."/>
            <person name="Barry K."/>
            <person name="Churchill A.C.L."/>
            <person name="Grimwood J."/>
            <person name="Hillman B."/>
            <person name="Milgroom M.G."/>
            <person name="Pangilinan J."/>
            <person name="Smith M."/>
            <person name="Salamov A."/>
            <person name="Schmutz J."/>
            <person name="Yadav J."/>
            <person name="Grigoriev I.V."/>
            <person name="Nuss D."/>
        </authorList>
    </citation>
    <scope>NUCLEOTIDE SEQUENCE</scope>
    <source>
        <strain evidence="2">EP155</strain>
    </source>
</reference>
<organism evidence="2 3">
    <name type="scientific">Cryphonectria parasitica (strain ATCC 38755 / EP155)</name>
    <dbReference type="NCBI Taxonomy" id="660469"/>
    <lineage>
        <taxon>Eukaryota</taxon>
        <taxon>Fungi</taxon>
        <taxon>Dikarya</taxon>
        <taxon>Ascomycota</taxon>
        <taxon>Pezizomycotina</taxon>
        <taxon>Sordariomycetes</taxon>
        <taxon>Sordariomycetidae</taxon>
        <taxon>Diaporthales</taxon>
        <taxon>Cryphonectriaceae</taxon>
        <taxon>Cryphonectria-Endothia species complex</taxon>
        <taxon>Cryphonectria</taxon>
    </lineage>
</organism>
<protein>
    <recommendedName>
        <fullName evidence="1">Heterokaryon incompatibility domain-containing protein</fullName>
    </recommendedName>
</protein>
<evidence type="ECO:0000313" key="2">
    <source>
        <dbReference type="EMBL" id="KAF3767159.1"/>
    </source>
</evidence>
<sequence>MAHNWLADCSEENSAKCPQNKVSALPTRLVDVGLKEEEEPRLDTTAGETCAYMALSYCWGKDPTGRKLTSVNKSSTAAGVPVDELPATVREAGQDAPARTDWEREAVLMEQIYSRARLTISATATEDAQDGLFQERLYIPEGLPSVKAMQGGNEVCYVWNRLLGSSQTPEARPLDQRSWAFQEMIFSCRIISFGVVRLSWQCSCGSREEYYLKSRPHIALPMTEVGRKRQAER</sequence>
<dbReference type="EMBL" id="MU032346">
    <property type="protein sequence ID" value="KAF3767159.1"/>
    <property type="molecule type" value="Genomic_DNA"/>
</dbReference>
<dbReference type="GeneID" id="63842381"/>
<feature type="domain" description="Heterokaryon incompatibility" evidence="1">
    <location>
        <begin position="100"/>
        <end position="183"/>
    </location>
</feature>
<dbReference type="PANTHER" id="PTHR33112">
    <property type="entry name" value="DOMAIN PROTEIN, PUTATIVE-RELATED"/>
    <property type="match status" value="1"/>
</dbReference>
<dbReference type="AlphaFoldDB" id="A0A9P4Y657"/>
<comment type="caution">
    <text evidence="2">The sequence shown here is derived from an EMBL/GenBank/DDBJ whole genome shotgun (WGS) entry which is preliminary data.</text>
</comment>
<gene>
    <name evidence="2" type="ORF">M406DRAFT_69321</name>
</gene>
<dbReference type="InterPro" id="IPR010730">
    <property type="entry name" value="HET"/>
</dbReference>
<dbReference type="Proteomes" id="UP000803844">
    <property type="component" value="Unassembled WGS sequence"/>
</dbReference>
<evidence type="ECO:0000259" key="1">
    <source>
        <dbReference type="Pfam" id="PF06985"/>
    </source>
</evidence>
<proteinExistence type="predicted"/>
<keyword evidence="3" id="KW-1185">Reference proteome</keyword>
<dbReference type="PANTHER" id="PTHR33112:SF10">
    <property type="entry name" value="TOL"/>
    <property type="match status" value="1"/>
</dbReference>
<accession>A0A9P4Y657</accession>
<dbReference type="Pfam" id="PF06985">
    <property type="entry name" value="HET"/>
    <property type="match status" value="1"/>
</dbReference>
<evidence type="ECO:0000313" key="3">
    <source>
        <dbReference type="Proteomes" id="UP000803844"/>
    </source>
</evidence>
<dbReference type="RefSeq" id="XP_040778120.1">
    <property type="nucleotide sequence ID" value="XM_040925252.1"/>
</dbReference>
<name>A0A9P4Y657_CRYP1</name>